<accession>A0A9P6VR80</accession>
<reference evidence="1" key="1">
    <citation type="submission" date="2019-07" db="EMBL/GenBank/DDBJ databases">
        <title>Hyphodiscus hymeniophilus genome sequencing and assembly.</title>
        <authorList>
            <person name="Kramer G."/>
            <person name="Nodwell J."/>
        </authorList>
    </citation>
    <scope>NUCLEOTIDE SEQUENCE</scope>
    <source>
        <strain evidence="1">ATCC 34498</strain>
    </source>
</reference>
<name>A0A9P6VR80_9HELO</name>
<organism evidence="1 2">
    <name type="scientific">Hyphodiscus hymeniophilus</name>
    <dbReference type="NCBI Taxonomy" id="353542"/>
    <lineage>
        <taxon>Eukaryota</taxon>
        <taxon>Fungi</taxon>
        <taxon>Dikarya</taxon>
        <taxon>Ascomycota</taxon>
        <taxon>Pezizomycotina</taxon>
        <taxon>Leotiomycetes</taxon>
        <taxon>Helotiales</taxon>
        <taxon>Hyphodiscaceae</taxon>
        <taxon>Hyphodiscus</taxon>
    </lineage>
</organism>
<comment type="caution">
    <text evidence="1">The sequence shown here is derived from an EMBL/GenBank/DDBJ whole genome shotgun (WGS) entry which is preliminary data.</text>
</comment>
<proteinExistence type="predicted"/>
<dbReference type="AlphaFoldDB" id="A0A9P6VR80"/>
<dbReference type="EMBL" id="VNKQ01000003">
    <property type="protein sequence ID" value="KAG0652129.1"/>
    <property type="molecule type" value="Genomic_DNA"/>
</dbReference>
<dbReference type="OrthoDB" id="4771706at2759"/>
<dbReference type="Proteomes" id="UP000785200">
    <property type="component" value="Unassembled WGS sequence"/>
</dbReference>
<keyword evidence="2" id="KW-1185">Reference proteome</keyword>
<evidence type="ECO:0000313" key="1">
    <source>
        <dbReference type="EMBL" id="KAG0652129.1"/>
    </source>
</evidence>
<sequence>MSSSESLLPPRDATPSTIRAYFARVLHEHHNVQKEKAENIAAKWQYGRGSELTYYDIETFRSIFGGEAGALLFGYARRELRTSRTSPSSQIGRVEMPEKDIFGMTPGCKLPAL</sequence>
<evidence type="ECO:0000313" key="2">
    <source>
        <dbReference type="Proteomes" id="UP000785200"/>
    </source>
</evidence>
<protein>
    <submittedName>
        <fullName evidence="1">Uncharacterized protein</fullName>
    </submittedName>
</protein>
<gene>
    <name evidence="1" type="ORF">D0Z07_0772</name>
</gene>